<accession>A0AAV4B9A2</accession>
<evidence type="ECO:0000313" key="2">
    <source>
        <dbReference type="Proteomes" id="UP000735302"/>
    </source>
</evidence>
<comment type="caution">
    <text evidence="1">The sequence shown here is derived from an EMBL/GenBank/DDBJ whole genome shotgun (WGS) entry which is preliminary data.</text>
</comment>
<evidence type="ECO:0000313" key="1">
    <source>
        <dbReference type="EMBL" id="GFO15406.1"/>
    </source>
</evidence>
<gene>
    <name evidence="1" type="ORF">PoB_004191100</name>
</gene>
<sequence length="88" mass="9800">MSNKDGRLHNSRHAAAVADPADIRLVKFPPERQTCRELLMNWAPPQEGDLRLSGPPSRQDVTDGIRTIMKKQKDFASGGNCGYQDHEA</sequence>
<dbReference type="AlphaFoldDB" id="A0AAV4B9A2"/>
<proteinExistence type="predicted"/>
<name>A0AAV4B9A2_9GAST</name>
<organism evidence="1 2">
    <name type="scientific">Plakobranchus ocellatus</name>
    <dbReference type="NCBI Taxonomy" id="259542"/>
    <lineage>
        <taxon>Eukaryota</taxon>
        <taxon>Metazoa</taxon>
        <taxon>Spiralia</taxon>
        <taxon>Lophotrochozoa</taxon>
        <taxon>Mollusca</taxon>
        <taxon>Gastropoda</taxon>
        <taxon>Heterobranchia</taxon>
        <taxon>Euthyneura</taxon>
        <taxon>Panpulmonata</taxon>
        <taxon>Sacoglossa</taxon>
        <taxon>Placobranchoidea</taxon>
        <taxon>Plakobranchidae</taxon>
        <taxon>Plakobranchus</taxon>
    </lineage>
</organism>
<reference evidence="1 2" key="1">
    <citation type="journal article" date="2021" name="Elife">
        <title>Chloroplast acquisition without the gene transfer in kleptoplastic sea slugs, Plakobranchus ocellatus.</title>
        <authorList>
            <person name="Maeda T."/>
            <person name="Takahashi S."/>
            <person name="Yoshida T."/>
            <person name="Shimamura S."/>
            <person name="Takaki Y."/>
            <person name="Nagai Y."/>
            <person name="Toyoda A."/>
            <person name="Suzuki Y."/>
            <person name="Arimoto A."/>
            <person name="Ishii H."/>
            <person name="Satoh N."/>
            <person name="Nishiyama T."/>
            <person name="Hasebe M."/>
            <person name="Maruyama T."/>
            <person name="Minagawa J."/>
            <person name="Obokata J."/>
            <person name="Shigenobu S."/>
        </authorList>
    </citation>
    <scope>NUCLEOTIDE SEQUENCE [LARGE SCALE GENOMIC DNA]</scope>
</reference>
<dbReference type="Proteomes" id="UP000735302">
    <property type="component" value="Unassembled WGS sequence"/>
</dbReference>
<protein>
    <submittedName>
        <fullName evidence="1">Uncharacterized protein</fullName>
    </submittedName>
</protein>
<keyword evidence="2" id="KW-1185">Reference proteome</keyword>
<dbReference type="EMBL" id="BLXT01004610">
    <property type="protein sequence ID" value="GFO15406.1"/>
    <property type="molecule type" value="Genomic_DNA"/>
</dbReference>